<dbReference type="Proteomes" id="UP000199058">
    <property type="component" value="Unassembled WGS sequence"/>
</dbReference>
<dbReference type="GO" id="GO:0020037">
    <property type="term" value="F:heme binding"/>
    <property type="evidence" value="ECO:0007669"/>
    <property type="project" value="InterPro"/>
</dbReference>
<keyword evidence="3" id="KW-0479">Metal-binding</keyword>
<dbReference type="InterPro" id="IPR044203">
    <property type="entry name" value="GlbO/GLB3-like"/>
</dbReference>
<protein>
    <submittedName>
        <fullName evidence="6">Hemoglobin</fullName>
    </submittedName>
</protein>
<dbReference type="STRING" id="1122252.SAMN05660443_2142"/>
<reference evidence="6 7" key="1">
    <citation type="submission" date="2016-10" db="EMBL/GenBank/DDBJ databases">
        <authorList>
            <person name="de Groot N.N."/>
        </authorList>
    </citation>
    <scope>NUCLEOTIDE SEQUENCE [LARGE SCALE GENOMIC DNA]</scope>
    <source>
        <strain evidence="6 7">DSM 18438</strain>
    </source>
</reference>
<keyword evidence="7" id="KW-1185">Reference proteome</keyword>
<evidence type="ECO:0000313" key="7">
    <source>
        <dbReference type="Proteomes" id="UP000199058"/>
    </source>
</evidence>
<dbReference type="InterPro" id="IPR009050">
    <property type="entry name" value="Globin-like_sf"/>
</dbReference>
<organism evidence="6 7">
    <name type="scientific">Marinospirillum celere</name>
    <dbReference type="NCBI Taxonomy" id="1122252"/>
    <lineage>
        <taxon>Bacteria</taxon>
        <taxon>Pseudomonadati</taxon>
        <taxon>Pseudomonadota</taxon>
        <taxon>Gammaproteobacteria</taxon>
        <taxon>Oceanospirillales</taxon>
        <taxon>Oceanospirillaceae</taxon>
        <taxon>Marinospirillum</taxon>
    </lineage>
</organism>
<dbReference type="OrthoDB" id="9790913at2"/>
<accession>A0A1I1I1V6</accession>
<sequence length="144" mass="16657">MRKTPPRILDPLSQRYFGEEDVSYQAAGGEQGLRKLCQAFYQAMDELPEAATIRAMHKEDLSELEDKLSLFLCGWLGGPIRYRDKYGPIVIPQAHAHLDIGPEERDAWLKCMQVALDQQNYTQEFKAYMMQSLWMPAELCRTKE</sequence>
<gene>
    <name evidence="6" type="ORF">SAMN05660443_2142</name>
</gene>
<dbReference type="InterPro" id="IPR001486">
    <property type="entry name" value="Hemoglobin_trunc"/>
</dbReference>
<proteinExistence type="inferred from homology"/>
<name>A0A1I1I1V6_9GAMM</name>
<dbReference type="PANTHER" id="PTHR47366:SF1">
    <property type="entry name" value="TWO-ON-TWO HEMOGLOBIN-3"/>
    <property type="match status" value="1"/>
</dbReference>
<dbReference type="SUPFAM" id="SSF46458">
    <property type="entry name" value="Globin-like"/>
    <property type="match status" value="1"/>
</dbReference>
<evidence type="ECO:0000313" key="6">
    <source>
        <dbReference type="EMBL" id="SFC30126.1"/>
    </source>
</evidence>
<dbReference type="InterPro" id="IPR012292">
    <property type="entry name" value="Globin/Proto"/>
</dbReference>
<keyword evidence="2" id="KW-0349">Heme</keyword>
<dbReference type="AlphaFoldDB" id="A0A1I1I1V6"/>
<dbReference type="Pfam" id="PF01152">
    <property type="entry name" value="Bac_globin"/>
    <property type="match status" value="1"/>
</dbReference>
<dbReference type="EMBL" id="FOLH01000004">
    <property type="protein sequence ID" value="SFC30126.1"/>
    <property type="molecule type" value="Genomic_DNA"/>
</dbReference>
<dbReference type="GO" id="GO:0019825">
    <property type="term" value="F:oxygen binding"/>
    <property type="evidence" value="ECO:0007669"/>
    <property type="project" value="InterPro"/>
</dbReference>
<evidence type="ECO:0000256" key="2">
    <source>
        <dbReference type="ARBA" id="ARBA00022617"/>
    </source>
</evidence>
<keyword evidence="1" id="KW-0813">Transport</keyword>
<comment type="similarity">
    <text evidence="5">Belongs to the truncated hemoglobin family. Group II subfamily.</text>
</comment>
<evidence type="ECO:0000256" key="3">
    <source>
        <dbReference type="ARBA" id="ARBA00022723"/>
    </source>
</evidence>
<evidence type="ECO:0000256" key="1">
    <source>
        <dbReference type="ARBA" id="ARBA00022448"/>
    </source>
</evidence>
<evidence type="ECO:0000256" key="4">
    <source>
        <dbReference type="ARBA" id="ARBA00023004"/>
    </source>
</evidence>
<dbReference type="PANTHER" id="PTHR47366">
    <property type="entry name" value="TWO-ON-TWO HEMOGLOBIN-3"/>
    <property type="match status" value="1"/>
</dbReference>
<evidence type="ECO:0000256" key="5">
    <source>
        <dbReference type="ARBA" id="ARBA00034496"/>
    </source>
</evidence>
<dbReference type="GO" id="GO:0046872">
    <property type="term" value="F:metal ion binding"/>
    <property type="evidence" value="ECO:0007669"/>
    <property type="project" value="UniProtKB-KW"/>
</dbReference>
<dbReference type="Gene3D" id="1.10.490.10">
    <property type="entry name" value="Globins"/>
    <property type="match status" value="1"/>
</dbReference>
<dbReference type="CDD" id="cd14773">
    <property type="entry name" value="TrHb2_PhHbO-like_O"/>
    <property type="match status" value="1"/>
</dbReference>
<dbReference type="RefSeq" id="WP_091963225.1">
    <property type="nucleotide sequence ID" value="NZ_FOLH01000004.1"/>
</dbReference>
<dbReference type="GO" id="GO:0005344">
    <property type="term" value="F:oxygen carrier activity"/>
    <property type="evidence" value="ECO:0007669"/>
    <property type="project" value="InterPro"/>
</dbReference>
<keyword evidence="4" id="KW-0408">Iron</keyword>